<feature type="region of interest" description="Disordered" evidence="1">
    <location>
        <begin position="8"/>
        <end position="39"/>
    </location>
</feature>
<dbReference type="Proteomes" id="UP000070700">
    <property type="component" value="Unassembled WGS sequence"/>
</dbReference>
<evidence type="ECO:0000313" key="3">
    <source>
        <dbReference type="Proteomes" id="UP000070700"/>
    </source>
</evidence>
<dbReference type="AlphaFoldDB" id="A0A194X7B1"/>
<proteinExistence type="predicted"/>
<protein>
    <submittedName>
        <fullName evidence="2">Uncharacterized protein</fullName>
    </submittedName>
</protein>
<evidence type="ECO:0000313" key="2">
    <source>
        <dbReference type="EMBL" id="KUJ15697.1"/>
    </source>
</evidence>
<organism evidence="2 3">
    <name type="scientific">Mollisia scopiformis</name>
    <name type="common">Conifer needle endophyte fungus</name>
    <name type="synonym">Phialocephala scopiformis</name>
    <dbReference type="NCBI Taxonomy" id="149040"/>
    <lineage>
        <taxon>Eukaryota</taxon>
        <taxon>Fungi</taxon>
        <taxon>Dikarya</taxon>
        <taxon>Ascomycota</taxon>
        <taxon>Pezizomycotina</taxon>
        <taxon>Leotiomycetes</taxon>
        <taxon>Helotiales</taxon>
        <taxon>Mollisiaceae</taxon>
        <taxon>Mollisia</taxon>
    </lineage>
</organism>
<dbReference type="KEGG" id="psco:LY89DRAFT_685649"/>
<accession>A0A194X7B1</accession>
<reference evidence="2 3" key="1">
    <citation type="submission" date="2015-10" db="EMBL/GenBank/DDBJ databases">
        <title>Full genome of DAOMC 229536 Phialocephala scopiformis, a fungal endophyte of spruce producing the potent anti-insectan compound rugulosin.</title>
        <authorList>
            <consortium name="DOE Joint Genome Institute"/>
            <person name="Walker A.K."/>
            <person name="Frasz S.L."/>
            <person name="Seifert K.A."/>
            <person name="Miller J.D."/>
            <person name="Mondo S.J."/>
            <person name="Labutti K."/>
            <person name="Lipzen A."/>
            <person name="Dockter R."/>
            <person name="Kennedy M."/>
            <person name="Grigoriev I.V."/>
            <person name="Spatafora J.W."/>
        </authorList>
    </citation>
    <scope>NUCLEOTIDE SEQUENCE [LARGE SCALE GENOMIC DNA]</scope>
    <source>
        <strain evidence="2 3">CBS 120377</strain>
    </source>
</reference>
<feature type="region of interest" description="Disordered" evidence="1">
    <location>
        <begin position="70"/>
        <end position="94"/>
    </location>
</feature>
<dbReference type="GeneID" id="28824850"/>
<name>A0A194X7B1_MOLSC</name>
<evidence type="ECO:0000256" key="1">
    <source>
        <dbReference type="SAM" id="MobiDB-lite"/>
    </source>
</evidence>
<dbReference type="EMBL" id="KQ947417">
    <property type="protein sequence ID" value="KUJ15697.1"/>
    <property type="molecule type" value="Genomic_DNA"/>
</dbReference>
<keyword evidence="3" id="KW-1185">Reference proteome</keyword>
<feature type="compositionally biased region" description="Basic and acidic residues" evidence="1">
    <location>
        <begin position="14"/>
        <end position="30"/>
    </location>
</feature>
<dbReference type="RefSeq" id="XP_018070052.1">
    <property type="nucleotide sequence ID" value="XM_018215124.1"/>
</dbReference>
<gene>
    <name evidence="2" type="ORF">LY89DRAFT_685649</name>
</gene>
<sequence length="129" mass="14367">MYFCVLISSSSDNLRSEGGTETKERTEPNRTEPAQEPDEWTRGRITGFLLPSLRFLTHRWKNGPTVSIYLLRGTGGTRPPEYLHRPKEGMSNASTRFDTLHDQNVTSVSDGLVARNPGVTRHGTPPSAL</sequence>
<dbReference type="InParanoid" id="A0A194X7B1"/>